<gene>
    <name evidence="1" type="ORF">CAL15_02120</name>
</gene>
<dbReference type="STRING" id="463040.CAL15_02120"/>
<keyword evidence="2" id="KW-1185">Reference proteome</keyword>
<dbReference type="Pfam" id="PF04612">
    <property type="entry name" value="T2SSM"/>
    <property type="match status" value="1"/>
</dbReference>
<dbReference type="RefSeq" id="WP_086077124.1">
    <property type="nucleotide sequence ID" value="NZ_CP021111.1"/>
</dbReference>
<dbReference type="GO" id="GO:0015628">
    <property type="term" value="P:protein secretion by the type II secretion system"/>
    <property type="evidence" value="ECO:0007669"/>
    <property type="project" value="InterPro"/>
</dbReference>
<evidence type="ECO:0000313" key="2">
    <source>
        <dbReference type="Proteomes" id="UP000194161"/>
    </source>
</evidence>
<organism evidence="1 2">
    <name type="scientific">Bordetella genomosp. 13</name>
    <dbReference type="NCBI Taxonomy" id="463040"/>
    <lineage>
        <taxon>Bacteria</taxon>
        <taxon>Pseudomonadati</taxon>
        <taxon>Pseudomonadota</taxon>
        <taxon>Betaproteobacteria</taxon>
        <taxon>Burkholderiales</taxon>
        <taxon>Alcaligenaceae</taxon>
        <taxon>Bordetella</taxon>
    </lineage>
</organism>
<reference evidence="1 2" key="1">
    <citation type="submission" date="2017-05" db="EMBL/GenBank/DDBJ databases">
        <title>Complete and WGS of Bordetella genogroups.</title>
        <authorList>
            <person name="Spilker T."/>
            <person name="LiPuma J."/>
        </authorList>
    </citation>
    <scope>NUCLEOTIDE SEQUENCE [LARGE SCALE GENOMIC DNA]</scope>
    <source>
        <strain evidence="1 2">AU7206</strain>
    </source>
</reference>
<proteinExistence type="predicted"/>
<dbReference type="Proteomes" id="UP000194161">
    <property type="component" value="Chromosome"/>
</dbReference>
<name>A0A1W6Z7K3_9BORD</name>
<dbReference type="KEGG" id="bgm:CAL15_02120"/>
<accession>A0A1W6Z7K3</accession>
<dbReference type="OrthoDB" id="8852411at2"/>
<dbReference type="AlphaFoldDB" id="A0A1W6Z7K3"/>
<dbReference type="GO" id="GO:0015627">
    <property type="term" value="C:type II protein secretion system complex"/>
    <property type="evidence" value="ECO:0007669"/>
    <property type="project" value="InterPro"/>
</dbReference>
<protein>
    <recommendedName>
        <fullName evidence="3">General secretion pathway protein GspM</fullName>
    </recommendedName>
</protein>
<dbReference type="EMBL" id="CP021111">
    <property type="protein sequence ID" value="ARP93287.1"/>
    <property type="molecule type" value="Genomic_DNA"/>
</dbReference>
<evidence type="ECO:0008006" key="3">
    <source>
        <dbReference type="Google" id="ProtNLM"/>
    </source>
</evidence>
<dbReference type="InterPro" id="IPR007690">
    <property type="entry name" value="T2SS_GspM"/>
</dbReference>
<sequence length="208" mass="22490">MKVRSAGLSLRRPSGMRLPRSMWLSRMRDKVRARLQPAASRLVAQWRGLSERERRQVVLLAIVVVAAAAWLLLVKPALDALRHWDQEMPRLRSQAAALQTVLAETGIRPVSPPSGNGNDDPISRVRASLDAAGLTGTYTLTQEASALRITFKSVDAQQLTHWLLTLPPADLPITQATLARIDAPQDGAGTHISATVLANAPLQAGPAP</sequence>
<evidence type="ECO:0000313" key="1">
    <source>
        <dbReference type="EMBL" id="ARP93287.1"/>
    </source>
</evidence>